<feature type="region of interest" description="Disordered" evidence="1">
    <location>
        <begin position="32"/>
        <end position="60"/>
    </location>
</feature>
<feature type="compositionally biased region" description="Basic and acidic residues" evidence="1">
    <location>
        <begin position="33"/>
        <end position="60"/>
    </location>
</feature>
<evidence type="ECO:0000256" key="2">
    <source>
        <dbReference type="SAM" id="Phobius"/>
    </source>
</evidence>
<organism evidence="3">
    <name type="scientific">marine sediment metagenome</name>
    <dbReference type="NCBI Taxonomy" id="412755"/>
    <lineage>
        <taxon>unclassified sequences</taxon>
        <taxon>metagenomes</taxon>
        <taxon>ecological metagenomes</taxon>
    </lineage>
</organism>
<feature type="transmembrane region" description="Helical" evidence="2">
    <location>
        <begin position="12"/>
        <end position="28"/>
    </location>
</feature>
<gene>
    <name evidence="3" type="ORF">S12H4_23109</name>
</gene>
<evidence type="ECO:0000313" key="3">
    <source>
        <dbReference type="EMBL" id="GAI81502.1"/>
    </source>
</evidence>
<feature type="non-terminal residue" evidence="3">
    <location>
        <position position="60"/>
    </location>
</feature>
<comment type="caution">
    <text evidence="3">The sequence shown here is derived from an EMBL/GenBank/DDBJ whole genome shotgun (WGS) entry which is preliminary data.</text>
</comment>
<name>X1RL87_9ZZZZ</name>
<proteinExistence type="predicted"/>
<dbReference type="EMBL" id="BARW01012197">
    <property type="protein sequence ID" value="GAI81502.1"/>
    <property type="molecule type" value="Genomic_DNA"/>
</dbReference>
<keyword evidence="2" id="KW-0472">Membrane</keyword>
<evidence type="ECO:0000256" key="1">
    <source>
        <dbReference type="SAM" id="MobiDB-lite"/>
    </source>
</evidence>
<keyword evidence="2" id="KW-1133">Transmembrane helix</keyword>
<reference evidence="3" key="1">
    <citation type="journal article" date="2014" name="Front. Microbiol.">
        <title>High frequency of phylogenetically diverse reductive dehalogenase-homologous genes in deep subseafloor sedimentary metagenomes.</title>
        <authorList>
            <person name="Kawai M."/>
            <person name="Futagami T."/>
            <person name="Toyoda A."/>
            <person name="Takaki Y."/>
            <person name="Nishi S."/>
            <person name="Hori S."/>
            <person name="Arai W."/>
            <person name="Tsubouchi T."/>
            <person name="Morono Y."/>
            <person name="Uchiyama I."/>
            <person name="Ito T."/>
            <person name="Fujiyama A."/>
            <person name="Inagaki F."/>
            <person name="Takami H."/>
        </authorList>
    </citation>
    <scope>NUCLEOTIDE SEQUENCE</scope>
    <source>
        <strain evidence="3">Expedition CK06-06</strain>
    </source>
</reference>
<accession>X1RL87</accession>
<keyword evidence="2" id="KW-0812">Transmembrane</keyword>
<protein>
    <submittedName>
        <fullName evidence="3">Uncharacterized protein</fullName>
    </submittedName>
</protein>
<sequence>MIKALIENYETLTIVGIFGIMMAWYLWHQTRAQTEREKKNDEERLKRETKRDEERKEEMQ</sequence>
<dbReference type="AlphaFoldDB" id="X1RL87"/>